<dbReference type="EMBL" id="KZ293449">
    <property type="protein sequence ID" value="PBK64860.1"/>
    <property type="molecule type" value="Genomic_DNA"/>
</dbReference>
<protein>
    <submittedName>
        <fullName evidence="1">Uncharacterized protein</fullName>
    </submittedName>
</protein>
<dbReference type="Proteomes" id="UP000218334">
    <property type="component" value="Unassembled WGS sequence"/>
</dbReference>
<gene>
    <name evidence="1" type="ORF">ARMSODRAFT_978814</name>
</gene>
<dbReference type="AlphaFoldDB" id="A0A2H3B592"/>
<organism evidence="1 2">
    <name type="scientific">Armillaria solidipes</name>
    <dbReference type="NCBI Taxonomy" id="1076256"/>
    <lineage>
        <taxon>Eukaryota</taxon>
        <taxon>Fungi</taxon>
        <taxon>Dikarya</taxon>
        <taxon>Basidiomycota</taxon>
        <taxon>Agaricomycotina</taxon>
        <taxon>Agaricomycetes</taxon>
        <taxon>Agaricomycetidae</taxon>
        <taxon>Agaricales</taxon>
        <taxon>Marasmiineae</taxon>
        <taxon>Physalacriaceae</taxon>
        <taxon>Armillaria</taxon>
    </lineage>
</organism>
<evidence type="ECO:0000313" key="1">
    <source>
        <dbReference type="EMBL" id="PBK64860.1"/>
    </source>
</evidence>
<evidence type="ECO:0000313" key="2">
    <source>
        <dbReference type="Proteomes" id="UP000218334"/>
    </source>
</evidence>
<keyword evidence="2" id="KW-1185">Reference proteome</keyword>
<name>A0A2H3B592_9AGAR</name>
<accession>A0A2H3B592</accession>
<sequence length="282" mass="32062">MPQAGSHVWTLNLAWRVHGGHSLQAHHRLVRLPKRTRYLPIERNNVFPIYRRPRDPSDFVILIDGALTGWRIEDLGLMYHPSTNKYTAEPSMYVPTKTSGVKSRRVRTWTGRLARTEGCVQADGYRYWVSYHSFYRFKLTGLVERIKHEQRGSDLPAPMTPGKKRMQYGESQHYHHVHALDLRTGRSYSARTRRGGREHYPAHGTCGKLQREMDVCGGSRPFSGVGTQFITQPKCERSARVHSGGEEGARTERDSTEDLHMHAEGGMPGEVGVKRGSLMVAC</sequence>
<proteinExistence type="predicted"/>
<reference evidence="2" key="1">
    <citation type="journal article" date="2017" name="Nat. Ecol. Evol.">
        <title>Genome expansion and lineage-specific genetic innovations in the forest pathogenic fungi Armillaria.</title>
        <authorList>
            <person name="Sipos G."/>
            <person name="Prasanna A.N."/>
            <person name="Walter M.C."/>
            <person name="O'Connor E."/>
            <person name="Balint B."/>
            <person name="Krizsan K."/>
            <person name="Kiss B."/>
            <person name="Hess J."/>
            <person name="Varga T."/>
            <person name="Slot J."/>
            <person name="Riley R."/>
            <person name="Boka B."/>
            <person name="Rigling D."/>
            <person name="Barry K."/>
            <person name="Lee J."/>
            <person name="Mihaltcheva S."/>
            <person name="LaButti K."/>
            <person name="Lipzen A."/>
            <person name="Waldron R."/>
            <person name="Moloney N.M."/>
            <person name="Sperisen C."/>
            <person name="Kredics L."/>
            <person name="Vagvoelgyi C."/>
            <person name="Patrignani A."/>
            <person name="Fitzpatrick D."/>
            <person name="Nagy I."/>
            <person name="Doyle S."/>
            <person name="Anderson J.B."/>
            <person name="Grigoriev I.V."/>
            <person name="Gueldener U."/>
            <person name="Muensterkoetter M."/>
            <person name="Nagy L.G."/>
        </authorList>
    </citation>
    <scope>NUCLEOTIDE SEQUENCE [LARGE SCALE GENOMIC DNA]</scope>
    <source>
        <strain evidence="2">28-4</strain>
    </source>
</reference>